<dbReference type="EMBL" id="KQ434845">
    <property type="protein sequence ID" value="KZC08215.1"/>
    <property type="molecule type" value="Genomic_DNA"/>
</dbReference>
<keyword evidence="3" id="KW-1185">Reference proteome</keyword>
<accession>A0A154P8G6</accession>
<name>A0A154P8G6_DUFNO</name>
<dbReference type="AlphaFoldDB" id="A0A154P8G6"/>
<feature type="compositionally biased region" description="Basic and acidic residues" evidence="1">
    <location>
        <begin position="66"/>
        <end position="92"/>
    </location>
</feature>
<reference evidence="2 3" key="1">
    <citation type="submission" date="2015-07" db="EMBL/GenBank/DDBJ databases">
        <title>The genome of Dufourea novaeangliae.</title>
        <authorList>
            <person name="Pan H."/>
            <person name="Kapheim K."/>
        </authorList>
    </citation>
    <scope>NUCLEOTIDE SEQUENCE [LARGE SCALE GENOMIC DNA]</scope>
    <source>
        <strain evidence="2">0120121106</strain>
        <tissue evidence="2">Whole body</tissue>
    </source>
</reference>
<feature type="compositionally biased region" description="Basic and acidic residues" evidence="1">
    <location>
        <begin position="124"/>
        <end position="180"/>
    </location>
</feature>
<feature type="compositionally biased region" description="Basic and acidic residues" evidence="1">
    <location>
        <begin position="28"/>
        <end position="51"/>
    </location>
</feature>
<sequence length="318" mass="36927">MWSTRRDSREEEEETEKEEDETMEEETNFCRREAWRNRQKKEAKNQRKKSDGVGGGARLNGEWENEEGRRDGVEEKEQRRGKTRQRGKEKAVGTRVRGLPTPAASATASQGPWGPTNTGTIVGPDERESRRDEDQAGRKKRDRKSERDRNHETHVEKERPGAEEDRDGGKKREKRTENPHPRQGLARNLLVLSVRTEHPWKVARYFPERGRKYQQRQMSEKLPKASARPLAGKWGLRKIRFRRLRGIPKSNLNERSEIRGREGLRGKMKALKPLSAFHGHTGAKRGETERLRSWWKDQGKGLSEPDLNLKTLNIFSSV</sequence>
<dbReference type="Proteomes" id="UP000076502">
    <property type="component" value="Unassembled WGS sequence"/>
</dbReference>
<protein>
    <submittedName>
        <fullName evidence="2">Uncharacterized protein</fullName>
    </submittedName>
</protein>
<evidence type="ECO:0000256" key="1">
    <source>
        <dbReference type="SAM" id="MobiDB-lite"/>
    </source>
</evidence>
<evidence type="ECO:0000313" key="2">
    <source>
        <dbReference type="EMBL" id="KZC08215.1"/>
    </source>
</evidence>
<feature type="compositionally biased region" description="Acidic residues" evidence="1">
    <location>
        <begin position="10"/>
        <end position="27"/>
    </location>
</feature>
<proteinExistence type="predicted"/>
<gene>
    <name evidence="2" type="ORF">WN55_10948</name>
</gene>
<feature type="compositionally biased region" description="Polar residues" evidence="1">
    <location>
        <begin position="104"/>
        <end position="120"/>
    </location>
</feature>
<evidence type="ECO:0000313" key="3">
    <source>
        <dbReference type="Proteomes" id="UP000076502"/>
    </source>
</evidence>
<feature type="region of interest" description="Disordered" evidence="1">
    <location>
        <begin position="1"/>
        <end position="190"/>
    </location>
</feature>
<organism evidence="2 3">
    <name type="scientific">Dufourea novaeangliae</name>
    <name type="common">Sweat bee</name>
    <dbReference type="NCBI Taxonomy" id="178035"/>
    <lineage>
        <taxon>Eukaryota</taxon>
        <taxon>Metazoa</taxon>
        <taxon>Ecdysozoa</taxon>
        <taxon>Arthropoda</taxon>
        <taxon>Hexapoda</taxon>
        <taxon>Insecta</taxon>
        <taxon>Pterygota</taxon>
        <taxon>Neoptera</taxon>
        <taxon>Endopterygota</taxon>
        <taxon>Hymenoptera</taxon>
        <taxon>Apocrita</taxon>
        <taxon>Aculeata</taxon>
        <taxon>Apoidea</taxon>
        <taxon>Anthophila</taxon>
        <taxon>Halictidae</taxon>
        <taxon>Rophitinae</taxon>
        <taxon>Dufourea</taxon>
    </lineage>
</organism>